<dbReference type="AlphaFoldDB" id="A0AAN6X5A5"/>
<feature type="compositionally biased region" description="Basic and acidic residues" evidence="1">
    <location>
        <begin position="24"/>
        <end position="35"/>
    </location>
</feature>
<comment type="caution">
    <text evidence="2">The sequence shown here is derived from an EMBL/GenBank/DDBJ whole genome shotgun (WGS) entry which is preliminary data.</text>
</comment>
<sequence length="330" mass="37508">MGWLGGWFGGSSNAPSDPLGNLDPKLREFLQKESPVKFNTPDLSEHQPPPPPPQQSIPQQSSQNDTTPAVPRESLFQDGRYAHLWKNYRSQASIDAEFKSDHERLMDVLDAFKERKAAIGRAALENCAEEQFTWATCMKSGGISARMTMCRAEVQKFERCYQTQSRLLKALGYLNSYGRSAEVDEEIQMRADELYQRIVHQQAEIAKAKEEGREPPAFDNVFKDLQPMVAPDTYVPSMPKPTKQPLPSPEQIAAWKEKLEKVPELDRKAEEEALKAEWLARVQMAQGIQHVREEQARQRAERKAKGEDTWMDKFKTMMLGNGPNEEGKSS</sequence>
<name>A0AAN6X5A5_9PEZI</name>
<proteinExistence type="predicted"/>
<feature type="compositionally biased region" description="Basic and acidic residues" evidence="1">
    <location>
        <begin position="290"/>
        <end position="315"/>
    </location>
</feature>
<dbReference type="Proteomes" id="UP001302126">
    <property type="component" value="Unassembled WGS sequence"/>
</dbReference>
<feature type="region of interest" description="Disordered" evidence="1">
    <location>
        <begin position="1"/>
        <end position="71"/>
    </location>
</feature>
<gene>
    <name evidence="2" type="ORF">QBC35DRAFT_481221</name>
</gene>
<evidence type="ECO:0000313" key="2">
    <source>
        <dbReference type="EMBL" id="KAK4193321.1"/>
    </source>
</evidence>
<reference evidence="2" key="1">
    <citation type="journal article" date="2023" name="Mol. Phylogenet. Evol.">
        <title>Genome-scale phylogeny and comparative genomics of the fungal order Sordariales.</title>
        <authorList>
            <person name="Hensen N."/>
            <person name="Bonometti L."/>
            <person name="Westerberg I."/>
            <person name="Brannstrom I.O."/>
            <person name="Guillou S."/>
            <person name="Cros-Aarteil S."/>
            <person name="Calhoun S."/>
            <person name="Haridas S."/>
            <person name="Kuo A."/>
            <person name="Mondo S."/>
            <person name="Pangilinan J."/>
            <person name="Riley R."/>
            <person name="LaButti K."/>
            <person name="Andreopoulos B."/>
            <person name="Lipzen A."/>
            <person name="Chen C."/>
            <person name="Yan M."/>
            <person name="Daum C."/>
            <person name="Ng V."/>
            <person name="Clum A."/>
            <person name="Steindorff A."/>
            <person name="Ohm R.A."/>
            <person name="Martin F."/>
            <person name="Silar P."/>
            <person name="Natvig D.O."/>
            <person name="Lalanne C."/>
            <person name="Gautier V."/>
            <person name="Ament-Velasquez S.L."/>
            <person name="Kruys A."/>
            <person name="Hutchinson M.I."/>
            <person name="Powell A.J."/>
            <person name="Barry K."/>
            <person name="Miller A.N."/>
            <person name="Grigoriev I.V."/>
            <person name="Debuchy R."/>
            <person name="Gladieux P."/>
            <person name="Hiltunen Thoren M."/>
            <person name="Johannesson H."/>
        </authorList>
    </citation>
    <scope>NUCLEOTIDE SEQUENCE</scope>
    <source>
        <strain evidence="2">PSN309</strain>
    </source>
</reference>
<organism evidence="2 3">
    <name type="scientific">Podospora australis</name>
    <dbReference type="NCBI Taxonomy" id="1536484"/>
    <lineage>
        <taxon>Eukaryota</taxon>
        <taxon>Fungi</taxon>
        <taxon>Dikarya</taxon>
        <taxon>Ascomycota</taxon>
        <taxon>Pezizomycotina</taxon>
        <taxon>Sordariomycetes</taxon>
        <taxon>Sordariomycetidae</taxon>
        <taxon>Sordariales</taxon>
        <taxon>Podosporaceae</taxon>
        <taxon>Podospora</taxon>
    </lineage>
</organism>
<evidence type="ECO:0000313" key="3">
    <source>
        <dbReference type="Proteomes" id="UP001302126"/>
    </source>
</evidence>
<accession>A0AAN6X5A5</accession>
<feature type="region of interest" description="Disordered" evidence="1">
    <location>
        <begin position="290"/>
        <end position="330"/>
    </location>
</feature>
<keyword evidence="3" id="KW-1185">Reference proteome</keyword>
<reference evidence="2" key="2">
    <citation type="submission" date="2023-05" db="EMBL/GenBank/DDBJ databases">
        <authorList>
            <consortium name="Lawrence Berkeley National Laboratory"/>
            <person name="Steindorff A."/>
            <person name="Hensen N."/>
            <person name="Bonometti L."/>
            <person name="Westerberg I."/>
            <person name="Brannstrom I.O."/>
            <person name="Guillou S."/>
            <person name="Cros-Aarteil S."/>
            <person name="Calhoun S."/>
            <person name="Haridas S."/>
            <person name="Kuo A."/>
            <person name="Mondo S."/>
            <person name="Pangilinan J."/>
            <person name="Riley R."/>
            <person name="Labutti K."/>
            <person name="Andreopoulos B."/>
            <person name="Lipzen A."/>
            <person name="Chen C."/>
            <person name="Yanf M."/>
            <person name="Daum C."/>
            <person name="Ng V."/>
            <person name="Clum A."/>
            <person name="Ohm R."/>
            <person name="Martin F."/>
            <person name="Silar P."/>
            <person name="Natvig D."/>
            <person name="Lalanne C."/>
            <person name="Gautier V."/>
            <person name="Ament-Velasquez S.L."/>
            <person name="Kruys A."/>
            <person name="Hutchinson M.I."/>
            <person name="Powell A.J."/>
            <person name="Barry K."/>
            <person name="Miller A.N."/>
            <person name="Grigoriev I.V."/>
            <person name="Debuchy R."/>
            <person name="Gladieux P."/>
            <person name="Thoren M.H."/>
            <person name="Johannesson H."/>
        </authorList>
    </citation>
    <scope>NUCLEOTIDE SEQUENCE</scope>
    <source>
        <strain evidence="2">PSN309</strain>
    </source>
</reference>
<evidence type="ECO:0000256" key="1">
    <source>
        <dbReference type="SAM" id="MobiDB-lite"/>
    </source>
</evidence>
<dbReference type="EMBL" id="MU864351">
    <property type="protein sequence ID" value="KAK4193321.1"/>
    <property type="molecule type" value="Genomic_DNA"/>
</dbReference>
<protein>
    <recommendedName>
        <fullName evidence="4">Autophagy protein</fullName>
    </recommendedName>
</protein>
<evidence type="ECO:0008006" key="4">
    <source>
        <dbReference type="Google" id="ProtNLM"/>
    </source>
</evidence>